<sequence>MNFCLKNVRETEVSRGYPGINTRGFRELLYNAVASTQSDPAEQLFLQVNRLYRSGQFKEATPLAEQLVALRRRQVGNAHPKVVQNLGNLAILYASQGRYDEAEQLLEEALAIDRRLGRENLSNSASFSNLALLYESLGRYSEAEKLHKEALDVRRSQFGEEHPRVAQSLGNLANSYLLQGRYNEAEPLYQAALDLYRRLDRAALEGYRRYERTRIIRSRPSNNEGDRISPNVAFASNKLAQLYYFQGRYNEAEPLYREALAAFRSRLGREHPDVANVLNNLALLLHAQGRYAEAEPLYKEALAIDRQQRGNEHPNLASTANHLATLYAARNRTDTALDSLNQGLSIEEVNLSNLLITGSERQKRQYLGTIADSLDLALSLHLQAAPNNSEAANLAFTTLLRRKGRILDAVADNMQILRQNLTPENRQLLDRLSTKRSELAAAIFNPPPDIADASYLKLAGR</sequence>
<keyword evidence="4" id="KW-0493">Microtubule</keyword>
<feature type="repeat" description="TPR" evidence="10">
    <location>
        <begin position="83"/>
        <end position="116"/>
    </location>
</feature>
<evidence type="ECO:0000256" key="10">
    <source>
        <dbReference type="PROSITE-ProRule" id="PRU00339"/>
    </source>
</evidence>
<comment type="subcellular location">
    <subcellularLocation>
        <location evidence="1">Cytoplasm</location>
        <location evidence="1">Cytoskeleton</location>
    </subcellularLocation>
</comment>
<dbReference type="PROSITE" id="PS50005">
    <property type="entry name" value="TPR"/>
    <property type="match status" value="4"/>
</dbReference>
<evidence type="ECO:0000256" key="1">
    <source>
        <dbReference type="ARBA" id="ARBA00004245"/>
    </source>
</evidence>
<keyword evidence="9" id="KW-0206">Cytoskeleton</keyword>
<dbReference type="PANTHER" id="PTHR45783:SF3">
    <property type="entry name" value="KINESIN LIGHT CHAIN"/>
    <property type="match status" value="1"/>
</dbReference>
<evidence type="ECO:0000313" key="11">
    <source>
        <dbReference type="EMBL" id="GET38927.1"/>
    </source>
</evidence>
<dbReference type="InterPro" id="IPR011990">
    <property type="entry name" value="TPR-like_helical_dom_sf"/>
</dbReference>
<accession>A0AAV3X7T7</accession>
<dbReference type="AlphaFoldDB" id="A0AAV3X7T7"/>
<feature type="repeat" description="TPR" evidence="10">
    <location>
        <begin position="275"/>
        <end position="308"/>
    </location>
</feature>
<keyword evidence="6 10" id="KW-0802">TPR repeat</keyword>
<evidence type="ECO:0000256" key="3">
    <source>
        <dbReference type="ARBA" id="ARBA00022490"/>
    </source>
</evidence>
<dbReference type="GO" id="GO:0005871">
    <property type="term" value="C:kinesin complex"/>
    <property type="evidence" value="ECO:0007669"/>
    <property type="project" value="InterPro"/>
</dbReference>
<dbReference type="Gene3D" id="1.25.40.10">
    <property type="entry name" value="Tetratricopeptide repeat domain"/>
    <property type="match status" value="2"/>
</dbReference>
<dbReference type="PANTHER" id="PTHR45783">
    <property type="entry name" value="KINESIN LIGHT CHAIN"/>
    <property type="match status" value="1"/>
</dbReference>
<dbReference type="SMART" id="SM00028">
    <property type="entry name" value="TPR"/>
    <property type="match status" value="6"/>
</dbReference>
<dbReference type="InterPro" id="IPR019734">
    <property type="entry name" value="TPR_rpt"/>
</dbReference>
<evidence type="ECO:0000256" key="7">
    <source>
        <dbReference type="ARBA" id="ARBA00023054"/>
    </source>
</evidence>
<keyword evidence="12" id="KW-1185">Reference proteome</keyword>
<dbReference type="SUPFAM" id="SSF48452">
    <property type="entry name" value="TPR-like"/>
    <property type="match status" value="2"/>
</dbReference>
<evidence type="ECO:0000313" key="12">
    <source>
        <dbReference type="Proteomes" id="UP001050975"/>
    </source>
</evidence>
<name>A0AAV3X7T7_9CYAN</name>
<comment type="caution">
    <text evidence="11">The sequence shown here is derived from an EMBL/GenBank/DDBJ whole genome shotgun (WGS) entry which is preliminary data.</text>
</comment>
<dbReference type="InterPro" id="IPR002151">
    <property type="entry name" value="Kinesin_light"/>
</dbReference>
<keyword evidence="8" id="KW-0505">Motor protein</keyword>
<proteinExistence type="inferred from homology"/>
<protein>
    <submittedName>
        <fullName evidence="11">Peptidase-like protein</fullName>
    </submittedName>
</protein>
<dbReference type="Proteomes" id="UP001050975">
    <property type="component" value="Unassembled WGS sequence"/>
</dbReference>
<dbReference type="GO" id="GO:0019894">
    <property type="term" value="F:kinesin binding"/>
    <property type="evidence" value="ECO:0007669"/>
    <property type="project" value="TreeGrafter"/>
</dbReference>
<dbReference type="GO" id="GO:0005737">
    <property type="term" value="C:cytoplasm"/>
    <property type="evidence" value="ECO:0007669"/>
    <property type="project" value="TreeGrafter"/>
</dbReference>
<dbReference type="GO" id="GO:0005874">
    <property type="term" value="C:microtubule"/>
    <property type="evidence" value="ECO:0007669"/>
    <property type="project" value="UniProtKB-KW"/>
</dbReference>
<reference evidence="11" key="1">
    <citation type="submission" date="2019-10" db="EMBL/GenBank/DDBJ databases">
        <title>Draft genome sequece of Microseira wollei NIES-4236.</title>
        <authorList>
            <person name="Yamaguchi H."/>
            <person name="Suzuki S."/>
            <person name="Kawachi M."/>
        </authorList>
    </citation>
    <scope>NUCLEOTIDE SEQUENCE</scope>
    <source>
        <strain evidence="11">NIES-4236</strain>
    </source>
</reference>
<organism evidence="11 12">
    <name type="scientific">Microseira wollei NIES-4236</name>
    <dbReference type="NCBI Taxonomy" id="2530354"/>
    <lineage>
        <taxon>Bacteria</taxon>
        <taxon>Bacillati</taxon>
        <taxon>Cyanobacteriota</taxon>
        <taxon>Cyanophyceae</taxon>
        <taxon>Oscillatoriophycideae</taxon>
        <taxon>Aerosakkonematales</taxon>
        <taxon>Aerosakkonemataceae</taxon>
        <taxon>Microseira</taxon>
    </lineage>
</organism>
<evidence type="ECO:0000256" key="4">
    <source>
        <dbReference type="ARBA" id="ARBA00022701"/>
    </source>
</evidence>
<keyword evidence="5" id="KW-0677">Repeat</keyword>
<evidence type="ECO:0000256" key="6">
    <source>
        <dbReference type="ARBA" id="ARBA00022803"/>
    </source>
</evidence>
<feature type="repeat" description="TPR" evidence="10">
    <location>
        <begin position="124"/>
        <end position="157"/>
    </location>
</feature>
<dbReference type="GO" id="GO:0007018">
    <property type="term" value="P:microtubule-based movement"/>
    <property type="evidence" value="ECO:0007669"/>
    <property type="project" value="TreeGrafter"/>
</dbReference>
<dbReference type="Pfam" id="PF13424">
    <property type="entry name" value="TPR_12"/>
    <property type="match status" value="3"/>
</dbReference>
<keyword evidence="7" id="KW-0175">Coiled coil</keyword>
<evidence type="ECO:0000256" key="8">
    <source>
        <dbReference type="ARBA" id="ARBA00023175"/>
    </source>
</evidence>
<dbReference type="PRINTS" id="PR00381">
    <property type="entry name" value="KINESINLIGHT"/>
</dbReference>
<evidence type="ECO:0000256" key="2">
    <source>
        <dbReference type="ARBA" id="ARBA00009622"/>
    </source>
</evidence>
<comment type="similarity">
    <text evidence="2">Belongs to the kinesin light chain family.</text>
</comment>
<evidence type="ECO:0000256" key="5">
    <source>
        <dbReference type="ARBA" id="ARBA00022737"/>
    </source>
</evidence>
<keyword evidence="3" id="KW-0963">Cytoplasm</keyword>
<feature type="repeat" description="TPR" evidence="10">
    <location>
        <begin position="166"/>
        <end position="199"/>
    </location>
</feature>
<gene>
    <name evidence="11" type="ORF">MiSe_36870</name>
</gene>
<evidence type="ECO:0000256" key="9">
    <source>
        <dbReference type="ARBA" id="ARBA00023212"/>
    </source>
</evidence>
<dbReference type="EMBL" id="BLAY01000054">
    <property type="protein sequence ID" value="GET38927.1"/>
    <property type="molecule type" value="Genomic_DNA"/>
</dbReference>